<dbReference type="InterPro" id="IPR033436">
    <property type="entry name" value="MucB/RseB_C"/>
</dbReference>
<dbReference type="RefSeq" id="WP_090697282.1">
    <property type="nucleotide sequence ID" value="NZ_FOSP01000004.1"/>
</dbReference>
<keyword evidence="3 5" id="KW-0732">Signal</keyword>
<dbReference type="Proteomes" id="UP000199533">
    <property type="component" value="Unassembled WGS sequence"/>
</dbReference>
<evidence type="ECO:0000313" key="8">
    <source>
        <dbReference type="EMBL" id="SFK33204.1"/>
    </source>
</evidence>
<evidence type="ECO:0000256" key="5">
    <source>
        <dbReference type="SAM" id="SignalP"/>
    </source>
</evidence>
<keyword evidence="9" id="KW-1185">Reference proteome</keyword>
<dbReference type="AlphaFoldDB" id="A0A1I3YN11"/>
<dbReference type="PANTHER" id="PTHR38782">
    <property type="match status" value="1"/>
</dbReference>
<evidence type="ECO:0000259" key="7">
    <source>
        <dbReference type="Pfam" id="PF17188"/>
    </source>
</evidence>
<dbReference type="Gene3D" id="2.50.20.10">
    <property type="entry name" value="Lipoprotein localisation LolA/LolB/LppX"/>
    <property type="match status" value="1"/>
</dbReference>
<dbReference type="GO" id="GO:0032885">
    <property type="term" value="P:regulation of polysaccharide biosynthetic process"/>
    <property type="evidence" value="ECO:0007669"/>
    <property type="project" value="TreeGrafter"/>
</dbReference>
<evidence type="ECO:0000256" key="4">
    <source>
        <dbReference type="ARBA" id="ARBA00022764"/>
    </source>
</evidence>
<dbReference type="InterPro" id="IPR038484">
    <property type="entry name" value="MucB/RseB_C_sf"/>
</dbReference>
<evidence type="ECO:0000259" key="6">
    <source>
        <dbReference type="Pfam" id="PF03888"/>
    </source>
</evidence>
<dbReference type="InterPro" id="IPR005588">
    <property type="entry name" value="MucB_RseB"/>
</dbReference>
<evidence type="ECO:0000313" key="9">
    <source>
        <dbReference type="Proteomes" id="UP000199533"/>
    </source>
</evidence>
<dbReference type="PANTHER" id="PTHR38782:SF1">
    <property type="entry name" value="SIGMA-E FACTOR REGULATORY PROTEIN RSEB"/>
    <property type="match status" value="1"/>
</dbReference>
<evidence type="ECO:0000256" key="1">
    <source>
        <dbReference type="ARBA" id="ARBA00004418"/>
    </source>
</evidence>
<sequence length="328" mass="37514">MKNHILPFLLLLLVSAFQTVIAESQPQSSDKAFDWIQKVATAPRQYNYSGTFVYYADNYMESSQVTHKVDHEGEFEKIEVLDGSTRIVFRNNDEMKCYLPDSKKIYTEKRWFRKFFPDLLPQPSERIKENYNIQIKKQERVAGYDGQILMLVPKDNLRYGYKFWIHVDSGLLLKAAVMDKENIIEQFAFAQIEIDGEIDASILDPDSSFKATKNWKTINLSTVLLDEGELAWRLGKLPSGFKKVAEMKRNLVGKSLMVDHIVLSDELASVSVFIEPVIKDTSSPVPGFYSSRGAINIYVRELENNKITTVGEVPLNTIKLIGDAVRLQ</sequence>
<dbReference type="PIRSF" id="PIRSF005427">
    <property type="entry name" value="RseB"/>
    <property type="match status" value="1"/>
</dbReference>
<evidence type="ECO:0000256" key="2">
    <source>
        <dbReference type="ARBA" id="ARBA00008150"/>
    </source>
</evidence>
<keyword evidence="4" id="KW-0574">Periplasm</keyword>
<feature type="signal peptide" evidence="5">
    <location>
        <begin position="1"/>
        <end position="22"/>
    </location>
</feature>
<dbReference type="STRING" id="52441.SAMN05216302_100471"/>
<feature type="domain" description="MucB/RseB N-terminal" evidence="6">
    <location>
        <begin position="33"/>
        <end position="205"/>
    </location>
</feature>
<dbReference type="EMBL" id="FOSP01000004">
    <property type="protein sequence ID" value="SFK33204.1"/>
    <property type="molecule type" value="Genomic_DNA"/>
</dbReference>
<dbReference type="GO" id="GO:0030288">
    <property type="term" value="C:outer membrane-bounded periplasmic space"/>
    <property type="evidence" value="ECO:0007669"/>
    <property type="project" value="TreeGrafter"/>
</dbReference>
<protein>
    <submittedName>
        <fullName evidence="8">Sigma E regulatory protein, MucB/RseB</fullName>
    </submittedName>
</protein>
<dbReference type="Pfam" id="PF03888">
    <property type="entry name" value="MucB_RseB"/>
    <property type="match status" value="1"/>
</dbReference>
<feature type="chain" id="PRO_5011710557" evidence="5">
    <location>
        <begin position="23"/>
        <end position="328"/>
    </location>
</feature>
<feature type="domain" description="MucB/RseB C-terminal" evidence="7">
    <location>
        <begin position="229"/>
        <end position="325"/>
    </location>
</feature>
<organism evidence="8 9">
    <name type="scientific">Nitrosomonas aestuarii</name>
    <dbReference type="NCBI Taxonomy" id="52441"/>
    <lineage>
        <taxon>Bacteria</taxon>
        <taxon>Pseudomonadati</taxon>
        <taxon>Pseudomonadota</taxon>
        <taxon>Betaproteobacteria</taxon>
        <taxon>Nitrosomonadales</taxon>
        <taxon>Nitrosomonadaceae</taxon>
        <taxon>Nitrosomonas</taxon>
    </lineage>
</organism>
<evidence type="ECO:0000256" key="3">
    <source>
        <dbReference type="ARBA" id="ARBA00022729"/>
    </source>
</evidence>
<dbReference type="GO" id="GO:0045152">
    <property type="term" value="F:antisigma factor binding"/>
    <property type="evidence" value="ECO:0007669"/>
    <property type="project" value="TreeGrafter"/>
</dbReference>
<comment type="similarity">
    <text evidence="2">Belongs to the RseB family.</text>
</comment>
<reference evidence="9" key="1">
    <citation type="submission" date="2016-10" db="EMBL/GenBank/DDBJ databases">
        <authorList>
            <person name="Varghese N."/>
            <person name="Submissions S."/>
        </authorList>
    </citation>
    <scope>NUCLEOTIDE SEQUENCE [LARGE SCALE GENOMIC DNA]</scope>
    <source>
        <strain evidence="9">Nm69</strain>
    </source>
</reference>
<dbReference type="OrthoDB" id="7067274at2"/>
<gene>
    <name evidence="8" type="ORF">SAMN05216302_100471</name>
</gene>
<dbReference type="InterPro" id="IPR033434">
    <property type="entry name" value="MucB/RseB_N"/>
</dbReference>
<proteinExistence type="inferred from homology"/>
<comment type="subcellular location">
    <subcellularLocation>
        <location evidence="1">Periplasm</location>
    </subcellularLocation>
</comment>
<name>A0A1I3YN11_9PROT</name>
<accession>A0A1I3YN11</accession>
<dbReference type="Gene3D" id="3.30.200.100">
    <property type="entry name" value="MucB/RseB, C-terminal domain"/>
    <property type="match status" value="1"/>
</dbReference>
<dbReference type="CDD" id="cd16327">
    <property type="entry name" value="RseB"/>
    <property type="match status" value="1"/>
</dbReference>
<dbReference type="Pfam" id="PF17188">
    <property type="entry name" value="MucB_RseB_C"/>
    <property type="match status" value="1"/>
</dbReference>